<dbReference type="OrthoDB" id="2506173at2759"/>
<accession>A0A9Q3FHG3</accession>
<gene>
    <name evidence="1" type="ORF">O181_078714</name>
</gene>
<sequence length="126" mass="14881">MDPITAESFKLRPGEAGEVPQEFRKPERVRDFLEYLGEIAFFGHNFRDEEAIKNFNVGEFAHPIGQPYITKQNNKISQEDGVKAIFWAGRHVTSIIEKQFPVEKFEFVWNHSPKRFRSNRWPSHFK</sequence>
<proteinExistence type="predicted"/>
<protein>
    <submittedName>
        <fullName evidence="1">Uncharacterized protein</fullName>
    </submittedName>
</protein>
<dbReference type="EMBL" id="AVOT02043578">
    <property type="protein sequence ID" value="MBW0538999.1"/>
    <property type="molecule type" value="Genomic_DNA"/>
</dbReference>
<evidence type="ECO:0000313" key="1">
    <source>
        <dbReference type="EMBL" id="MBW0538999.1"/>
    </source>
</evidence>
<comment type="caution">
    <text evidence="1">The sequence shown here is derived from an EMBL/GenBank/DDBJ whole genome shotgun (WGS) entry which is preliminary data.</text>
</comment>
<organism evidence="1 2">
    <name type="scientific">Austropuccinia psidii MF-1</name>
    <dbReference type="NCBI Taxonomy" id="1389203"/>
    <lineage>
        <taxon>Eukaryota</taxon>
        <taxon>Fungi</taxon>
        <taxon>Dikarya</taxon>
        <taxon>Basidiomycota</taxon>
        <taxon>Pucciniomycotina</taxon>
        <taxon>Pucciniomycetes</taxon>
        <taxon>Pucciniales</taxon>
        <taxon>Sphaerophragmiaceae</taxon>
        <taxon>Austropuccinia</taxon>
    </lineage>
</organism>
<reference evidence="1" key="1">
    <citation type="submission" date="2021-03" db="EMBL/GenBank/DDBJ databases">
        <title>Draft genome sequence of rust myrtle Austropuccinia psidii MF-1, a brazilian biotype.</title>
        <authorList>
            <person name="Quecine M.C."/>
            <person name="Pachon D.M.R."/>
            <person name="Bonatelli M.L."/>
            <person name="Correr F.H."/>
            <person name="Franceschini L.M."/>
            <person name="Leite T.F."/>
            <person name="Margarido G.R.A."/>
            <person name="Almeida C.A."/>
            <person name="Ferrarezi J.A."/>
            <person name="Labate C.A."/>
        </authorList>
    </citation>
    <scope>NUCLEOTIDE SEQUENCE</scope>
    <source>
        <strain evidence="1">MF-1</strain>
    </source>
</reference>
<dbReference type="Proteomes" id="UP000765509">
    <property type="component" value="Unassembled WGS sequence"/>
</dbReference>
<evidence type="ECO:0000313" key="2">
    <source>
        <dbReference type="Proteomes" id="UP000765509"/>
    </source>
</evidence>
<keyword evidence="2" id="KW-1185">Reference proteome</keyword>
<dbReference type="AlphaFoldDB" id="A0A9Q3FHG3"/>
<name>A0A9Q3FHG3_9BASI</name>